<keyword evidence="4" id="KW-1185">Reference proteome</keyword>
<dbReference type="NCBIfam" id="TIGR01444">
    <property type="entry name" value="fkbM_fam"/>
    <property type="match status" value="1"/>
</dbReference>
<feature type="region of interest" description="Disordered" evidence="1">
    <location>
        <begin position="75"/>
        <end position="101"/>
    </location>
</feature>
<dbReference type="GO" id="GO:0032259">
    <property type="term" value="P:methylation"/>
    <property type="evidence" value="ECO:0007669"/>
    <property type="project" value="UniProtKB-KW"/>
</dbReference>
<dbReference type="Gene3D" id="3.40.50.150">
    <property type="entry name" value="Vaccinia Virus protein VP39"/>
    <property type="match status" value="1"/>
</dbReference>
<feature type="domain" description="Methyltransferase FkbM" evidence="2">
    <location>
        <begin position="190"/>
        <end position="358"/>
    </location>
</feature>
<dbReference type="PANTHER" id="PTHR34203">
    <property type="entry name" value="METHYLTRANSFERASE, FKBM FAMILY PROTEIN"/>
    <property type="match status" value="1"/>
</dbReference>
<keyword evidence="3" id="KW-0489">Methyltransferase</keyword>
<evidence type="ECO:0000313" key="4">
    <source>
        <dbReference type="Proteomes" id="UP001153069"/>
    </source>
</evidence>
<keyword evidence="3" id="KW-0808">Transferase</keyword>
<feature type="region of interest" description="Disordered" evidence="1">
    <location>
        <begin position="1"/>
        <end position="26"/>
    </location>
</feature>
<dbReference type="PANTHER" id="PTHR34203:SF13">
    <property type="entry name" value="EXPRESSED PROTEIN"/>
    <property type="match status" value="1"/>
</dbReference>
<dbReference type="InterPro" id="IPR006342">
    <property type="entry name" value="FkbM_mtfrase"/>
</dbReference>
<gene>
    <name evidence="3" type="ORF">SEMRO_111_G055260.1</name>
</gene>
<evidence type="ECO:0000313" key="3">
    <source>
        <dbReference type="EMBL" id="CAB9501528.1"/>
    </source>
</evidence>
<sequence>MPRLLSINGSPRHGSPRHGSPRKGNLLGKLQSAYSLHPMVVMVALGLFGLTGVFHFYQSGDNSHHPEHRQTLLHLQQSPPQQSTPQPSTPNTNPKLRDPGDMIPMDCPAYLKQHIDGKLDDPNEGVVHAAQVPRGNDHHPNFFVSLHTKAFDYTRWIIMDKRDYYEKALTAAFIEVLNDPTTTRPQRVIDVGGNIGFFTHLSAANGPVIVDAFEPNGKNRLRFCESLHLNRWTSEFEETNPAAFAQQSHVNLYDYGVSKDPGYLNFRQHSNPGMGRFVRRNANDEGKGTRVINLDQLARTRGWFESRTDIAILKVDVEGFDPFVIEGASALLQAKLIRHVFMEISVQPAGQDAKDAIDANKVAIKLLFQSGYELYKMGGWNGPDRLVDFSKETFILNRNDEDAKTDRIIEWAQRERAKQLNLWWRLPTARK</sequence>
<dbReference type="Proteomes" id="UP001153069">
    <property type="component" value="Unassembled WGS sequence"/>
</dbReference>
<organism evidence="3 4">
    <name type="scientific">Seminavis robusta</name>
    <dbReference type="NCBI Taxonomy" id="568900"/>
    <lineage>
        <taxon>Eukaryota</taxon>
        <taxon>Sar</taxon>
        <taxon>Stramenopiles</taxon>
        <taxon>Ochrophyta</taxon>
        <taxon>Bacillariophyta</taxon>
        <taxon>Bacillariophyceae</taxon>
        <taxon>Bacillariophycidae</taxon>
        <taxon>Naviculales</taxon>
        <taxon>Naviculaceae</taxon>
        <taxon>Seminavis</taxon>
    </lineage>
</organism>
<comment type="caution">
    <text evidence="3">The sequence shown here is derived from an EMBL/GenBank/DDBJ whole genome shotgun (WGS) entry which is preliminary data.</text>
</comment>
<feature type="compositionally biased region" description="Low complexity" evidence="1">
    <location>
        <begin position="76"/>
        <end position="94"/>
    </location>
</feature>
<reference evidence="3" key="1">
    <citation type="submission" date="2020-06" db="EMBL/GenBank/DDBJ databases">
        <authorList>
            <consortium name="Plant Systems Biology data submission"/>
        </authorList>
    </citation>
    <scope>NUCLEOTIDE SEQUENCE</scope>
    <source>
        <strain evidence="3">D6</strain>
    </source>
</reference>
<dbReference type="InterPro" id="IPR052514">
    <property type="entry name" value="SAM-dependent_MTase"/>
</dbReference>
<protein>
    <submittedName>
        <fullName evidence="3">Inherit from COG: Methyltransferase</fullName>
    </submittedName>
</protein>
<dbReference type="OrthoDB" id="45755at2759"/>
<name>A0A9N8DEH8_9STRA</name>
<dbReference type="Pfam" id="PF05050">
    <property type="entry name" value="Methyltransf_21"/>
    <property type="match status" value="1"/>
</dbReference>
<dbReference type="GO" id="GO:0008168">
    <property type="term" value="F:methyltransferase activity"/>
    <property type="evidence" value="ECO:0007669"/>
    <property type="project" value="UniProtKB-KW"/>
</dbReference>
<dbReference type="AlphaFoldDB" id="A0A9N8DEH8"/>
<dbReference type="EMBL" id="CAICTM010000110">
    <property type="protein sequence ID" value="CAB9501528.1"/>
    <property type="molecule type" value="Genomic_DNA"/>
</dbReference>
<evidence type="ECO:0000259" key="2">
    <source>
        <dbReference type="Pfam" id="PF05050"/>
    </source>
</evidence>
<evidence type="ECO:0000256" key="1">
    <source>
        <dbReference type="SAM" id="MobiDB-lite"/>
    </source>
</evidence>
<proteinExistence type="predicted"/>
<accession>A0A9N8DEH8</accession>
<dbReference type="InterPro" id="IPR029063">
    <property type="entry name" value="SAM-dependent_MTases_sf"/>
</dbReference>
<dbReference type="SUPFAM" id="SSF53335">
    <property type="entry name" value="S-adenosyl-L-methionine-dependent methyltransferases"/>
    <property type="match status" value="1"/>
</dbReference>